<proteinExistence type="predicted"/>
<feature type="domain" description="PAS" evidence="1">
    <location>
        <begin position="12"/>
        <end position="65"/>
    </location>
</feature>
<evidence type="ECO:0000259" key="2">
    <source>
        <dbReference type="PROSITE" id="PS50113"/>
    </source>
</evidence>
<dbReference type="CDD" id="cd00130">
    <property type="entry name" value="PAS"/>
    <property type="match status" value="2"/>
</dbReference>
<dbReference type="NCBIfam" id="TIGR00229">
    <property type="entry name" value="sensory_box"/>
    <property type="match status" value="3"/>
</dbReference>
<gene>
    <name evidence="3" type="ordered locus">Acid_5833</name>
</gene>
<dbReference type="InterPro" id="IPR000014">
    <property type="entry name" value="PAS"/>
</dbReference>
<dbReference type="SUPFAM" id="SSF55785">
    <property type="entry name" value="PYP-like sensor domain (PAS domain)"/>
    <property type="match status" value="3"/>
</dbReference>
<dbReference type="InterPro" id="IPR035965">
    <property type="entry name" value="PAS-like_dom_sf"/>
</dbReference>
<dbReference type="InterPro" id="IPR000700">
    <property type="entry name" value="PAS-assoc_C"/>
</dbReference>
<dbReference type="PANTHER" id="PTHR44757">
    <property type="entry name" value="DIGUANYLATE CYCLASE DGCP"/>
    <property type="match status" value="1"/>
</dbReference>
<dbReference type="PROSITE" id="PS50113">
    <property type="entry name" value="PAC"/>
    <property type="match status" value="3"/>
</dbReference>
<dbReference type="PROSITE" id="PS50112">
    <property type="entry name" value="PAS"/>
    <property type="match status" value="2"/>
</dbReference>
<dbReference type="HOGENOM" id="CLU_551780_0_0_0"/>
<dbReference type="InterPro" id="IPR052155">
    <property type="entry name" value="Biofilm_reg_signaling"/>
</dbReference>
<name>Q01U92_SOLUE</name>
<dbReference type="eggNOG" id="COG3829">
    <property type="taxonomic scope" value="Bacteria"/>
</dbReference>
<dbReference type="SMART" id="SM00091">
    <property type="entry name" value="PAS"/>
    <property type="match status" value="3"/>
</dbReference>
<dbReference type="SMART" id="SM00086">
    <property type="entry name" value="PAC"/>
    <property type="match status" value="3"/>
</dbReference>
<feature type="domain" description="PAC" evidence="2">
    <location>
        <begin position="330"/>
        <end position="383"/>
    </location>
</feature>
<feature type="domain" description="PAS" evidence="1">
    <location>
        <begin position="136"/>
        <end position="205"/>
    </location>
</feature>
<evidence type="ECO:0000313" key="3">
    <source>
        <dbReference type="EMBL" id="ABJ86778.1"/>
    </source>
</evidence>
<dbReference type="InParanoid" id="Q01U92"/>
<dbReference type="PANTHER" id="PTHR44757:SF2">
    <property type="entry name" value="BIOFILM ARCHITECTURE MAINTENANCE PROTEIN MBAA"/>
    <property type="match status" value="1"/>
</dbReference>
<protein>
    <submittedName>
        <fullName evidence="3">Putative PAS/PAC sensor protein</fullName>
    </submittedName>
</protein>
<dbReference type="Pfam" id="PF08448">
    <property type="entry name" value="PAS_4"/>
    <property type="match status" value="1"/>
</dbReference>
<dbReference type="Gene3D" id="3.30.450.20">
    <property type="entry name" value="PAS domain"/>
    <property type="match status" value="3"/>
</dbReference>
<dbReference type="InterPro" id="IPR001610">
    <property type="entry name" value="PAC"/>
</dbReference>
<dbReference type="KEGG" id="sus:Acid_5833"/>
<dbReference type="OrthoDB" id="196945at2"/>
<dbReference type="EMBL" id="CP000473">
    <property type="protein sequence ID" value="ABJ86778.1"/>
    <property type="molecule type" value="Genomic_DNA"/>
</dbReference>
<sequence>MSGSARAKVTGAEERFRLLLEAAPDAVVVTKQSGKIVLVNSQTERLFGYGREELIGRMVDVLLPQRVQRRHVKSRAAYIQHPAVRPMGTGVELYARRKDGTEFPIDVSLSPVETGGEVLISSSIRDITERKRSEELVSHLAAIVAASDDAIIGRSLNGTIVSWNSGAERLYGYQAGEMIGQSGSALLPPGKTDETAQFTKVLRHGDHIEHYETTRLHKDGHPIEVSVTVSPVKGSAGTVIGSSVIGRDITKQKTAEEALRQSEERFRLALKHAPIAVFNQDKQLRYTWINSPALAWGKQEYLGHTDAEIFGGEEGARLTAIKREVLRSGIGTRTEIEATSQGETYYLDMVVEPLRDVRGTLAGLTCSASDITHTKKSLLERERLVAQLQEALEEVKRLSGLLSICAGCKKITNERGDWEPLESYLQAHSEAKFSHGLCPECLRKLYPEQFRAWEQSQSKDRTKK</sequence>
<dbReference type="STRING" id="234267.Acid_5833"/>
<feature type="domain" description="PAC" evidence="2">
    <location>
        <begin position="209"/>
        <end position="261"/>
    </location>
</feature>
<reference evidence="3" key="1">
    <citation type="submission" date="2006-10" db="EMBL/GenBank/DDBJ databases">
        <title>Complete sequence of Solibacter usitatus Ellin6076.</title>
        <authorList>
            <consortium name="US DOE Joint Genome Institute"/>
            <person name="Copeland A."/>
            <person name="Lucas S."/>
            <person name="Lapidus A."/>
            <person name="Barry K."/>
            <person name="Detter J.C."/>
            <person name="Glavina del Rio T."/>
            <person name="Hammon N."/>
            <person name="Israni S."/>
            <person name="Dalin E."/>
            <person name="Tice H."/>
            <person name="Pitluck S."/>
            <person name="Thompson L.S."/>
            <person name="Brettin T."/>
            <person name="Bruce D."/>
            <person name="Han C."/>
            <person name="Tapia R."/>
            <person name="Gilna P."/>
            <person name="Schmutz J."/>
            <person name="Larimer F."/>
            <person name="Land M."/>
            <person name="Hauser L."/>
            <person name="Kyrpides N."/>
            <person name="Mikhailova N."/>
            <person name="Janssen P.H."/>
            <person name="Kuske C.R."/>
            <person name="Richardson P."/>
        </authorList>
    </citation>
    <scope>NUCLEOTIDE SEQUENCE</scope>
    <source>
        <strain evidence="3">Ellin6076</strain>
    </source>
</reference>
<organism evidence="3">
    <name type="scientific">Solibacter usitatus (strain Ellin6076)</name>
    <dbReference type="NCBI Taxonomy" id="234267"/>
    <lineage>
        <taxon>Bacteria</taxon>
        <taxon>Pseudomonadati</taxon>
        <taxon>Acidobacteriota</taxon>
        <taxon>Terriglobia</taxon>
        <taxon>Bryobacterales</taxon>
        <taxon>Solibacteraceae</taxon>
        <taxon>Candidatus Solibacter</taxon>
    </lineage>
</organism>
<accession>Q01U92</accession>
<dbReference type="InterPro" id="IPR013767">
    <property type="entry name" value="PAS_fold"/>
</dbReference>
<dbReference type="InterPro" id="IPR013656">
    <property type="entry name" value="PAS_4"/>
</dbReference>
<dbReference type="AlphaFoldDB" id="Q01U92"/>
<dbReference type="Pfam" id="PF00989">
    <property type="entry name" value="PAS"/>
    <property type="match status" value="1"/>
</dbReference>
<dbReference type="Pfam" id="PF13426">
    <property type="entry name" value="PAS_9"/>
    <property type="match status" value="1"/>
</dbReference>
<evidence type="ECO:0000259" key="1">
    <source>
        <dbReference type="PROSITE" id="PS50112"/>
    </source>
</evidence>
<feature type="domain" description="PAC" evidence="2">
    <location>
        <begin position="89"/>
        <end position="139"/>
    </location>
</feature>
<dbReference type="GO" id="GO:0006355">
    <property type="term" value="P:regulation of DNA-templated transcription"/>
    <property type="evidence" value="ECO:0007669"/>
    <property type="project" value="InterPro"/>
</dbReference>